<dbReference type="EMBL" id="VDLU01000005">
    <property type="protein sequence ID" value="TNJ26299.1"/>
    <property type="molecule type" value="Genomic_DNA"/>
</dbReference>
<feature type="compositionally biased region" description="Polar residues" evidence="2">
    <location>
        <begin position="204"/>
        <end position="218"/>
    </location>
</feature>
<comment type="caution">
    <text evidence="4">The sequence shown here is derived from an EMBL/GenBank/DDBJ whole genome shotgun (WGS) entry which is preliminary data.</text>
</comment>
<keyword evidence="1" id="KW-0862">Zinc</keyword>
<dbReference type="InterPro" id="IPR013087">
    <property type="entry name" value="Znf_C2H2_type"/>
</dbReference>
<accession>A0A4Z1T194</accession>
<sequence length="526" mass="58303">MEARLQVGTAAVNWLQIFALDYDSIVATNRYEDLFPVSGQLLYGDFRHLRDPQHHEYCFATLRILQLYAQYLALTHHKQARRITGLEAQVMSAGQVPPSIQQELERLNTESNGLREKIGHITRMNTELLRKNSDLRRQLNSLVPILQKLPRCPECGKSFISREMMEQHLTTQHPNAPPSDPNISFTDCSALYNEYEEEVHNAVATRSQITRSSRQPPAQVSRDASLIRTGGSSRSAPSAMTPGEINAIVEQRVREEVQRTLSTRSHPVPASPGERPQAPEPSIYEIRPTDAADLLKVHSESSAYRPTQPLLRFPEQPPIQRLAPVTSQSTNIRPTMLPLPATQTAEVAPLPPLPPAPLATLHAQPNPPTVTALPRPQQAETVLTPTSEPPIQPGDALKAQPLSTLHNQYFPTDDQRVSSTTPPMILQYHHTSATDTPVQNLAIQPNPAAVPTSSSLEESDTFHEIINDLAGQFPELRGAPPFTAEQLNAKLQDVQKSLNRVSVTTTGSHESYTESLFSDTFSLAQQ</sequence>
<protein>
    <recommendedName>
        <fullName evidence="3">C2H2-type domain-containing protein</fullName>
    </recommendedName>
</protein>
<evidence type="ECO:0000259" key="3">
    <source>
        <dbReference type="PROSITE" id="PS50157"/>
    </source>
</evidence>
<keyword evidence="1" id="KW-0479">Metal-binding</keyword>
<keyword evidence="5" id="KW-1185">Reference proteome</keyword>
<dbReference type="GO" id="GO:0008270">
    <property type="term" value="F:zinc ion binding"/>
    <property type="evidence" value="ECO:0007669"/>
    <property type="project" value="UniProtKB-KW"/>
</dbReference>
<dbReference type="PROSITE" id="PS00028">
    <property type="entry name" value="ZINC_FINGER_C2H2_1"/>
    <property type="match status" value="1"/>
</dbReference>
<feature type="domain" description="C2H2-type" evidence="3">
    <location>
        <begin position="150"/>
        <end position="178"/>
    </location>
</feature>
<feature type="region of interest" description="Disordered" evidence="2">
    <location>
        <begin position="258"/>
        <end position="281"/>
    </location>
</feature>
<reference evidence="4 5" key="1">
    <citation type="submission" date="2019-05" db="EMBL/GenBank/DDBJ databases">
        <title>The compact genome of Giardia muris reveals important steps in the evolution of intestinal protozoan parasites.</title>
        <authorList>
            <person name="Xu F."/>
            <person name="Jimenez-Gonzalez A."/>
            <person name="Einarsson E."/>
            <person name="Astvaldsson A."/>
            <person name="Peirasmaki D."/>
            <person name="Eckmann L."/>
            <person name="Andersson J.O."/>
            <person name="Svard S.G."/>
            <person name="Jerlstrom-Hultqvist J."/>
        </authorList>
    </citation>
    <scope>NUCLEOTIDE SEQUENCE [LARGE SCALE GENOMIC DNA]</scope>
    <source>
        <strain evidence="4 5">Roberts-Thomson</strain>
    </source>
</reference>
<evidence type="ECO:0000256" key="2">
    <source>
        <dbReference type="SAM" id="MobiDB-lite"/>
    </source>
</evidence>
<dbReference type="OrthoDB" id="10258420at2759"/>
<dbReference type="PROSITE" id="PS50157">
    <property type="entry name" value="ZINC_FINGER_C2H2_2"/>
    <property type="match status" value="1"/>
</dbReference>
<evidence type="ECO:0000313" key="5">
    <source>
        <dbReference type="Proteomes" id="UP000315496"/>
    </source>
</evidence>
<proteinExistence type="predicted"/>
<dbReference type="AlphaFoldDB" id="A0A4Z1T194"/>
<gene>
    <name evidence="4" type="ORF">GMRT_13334</name>
</gene>
<name>A0A4Z1T194_GIAMU</name>
<organism evidence="4 5">
    <name type="scientific">Giardia muris</name>
    <dbReference type="NCBI Taxonomy" id="5742"/>
    <lineage>
        <taxon>Eukaryota</taxon>
        <taxon>Metamonada</taxon>
        <taxon>Diplomonadida</taxon>
        <taxon>Hexamitidae</taxon>
        <taxon>Giardiinae</taxon>
        <taxon>Giardia</taxon>
    </lineage>
</organism>
<evidence type="ECO:0000256" key="1">
    <source>
        <dbReference type="PROSITE-ProRule" id="PRU00042"/>
    </source>
</evidence>
<keyword evidence="1" id="KW-0863">Zinc-finger</keyword>
<feature type="region of interest" description="Disordered" evidence="2">
    <location>
        <begin position="204"/>
        <end position="241"/>
    </location>
</feature>
<dbReference type="Proteomes" id="UP000315496">
    <property type="component" value="Chromosome 5"/>
</dbReference>
<evidence type="ECO:0000313" key="4">
    <source>
        <dbReference type="EMBL" id="TNJ26299.1"/>
    </source>
</evidence>
<dbReference type="VEuPathDB" id="GiardiaDB:GMRT_13334"/>